<evidence type="ECO:0008006" key="4">
    <source>
        <dbReference type="Google" id="ProtNLM"/>
    </source>
</evidence>
<gene>
    <name evidence="2" type="ORF">QN277_000449</name>
</gene>
<name>A0AAE1TH63_9FABA</name>
<dbReference type="PANTHER" id="PTHR47067">
    <property type="entry name" value="TPX2 (TARGETING PROTEIN FOR XKLP2) PROTEIN FAMILY-RELATED"/>
    <property type="match status" value="1"/>
</dbReference>
<feature type="region of interest" description="Disordered" evidence="1">
    <location>
        <begin position="191"/>
        <end position="254"/>
    </location>
</feature>
<evidence type="ECO:0000313" key="3">
    <source>
        <dbReference type="Proteomes" id="UP001293593"/>
    </source>
</evidence>
<feature type="compositionally biased region" description="Polar residues" evidence="1">
    <location>
        <begin position="234"/>
        <end position="243"/>
    </location>
</feature>
<evidence type="ECO:0000313" key="2">
    <source>
        <dbReference type="EMBL" id="KAK4283505.1"/>
    </source>
</evidence>
<protein>
    <recommendedName>
        <fullName evidence="4">TPX2 C-terminal domain-containing protein</fullName>
    </recommendedName>
</protein>
<dbReference type="EMBL" id="JAWXYG010000001">
    <property type="protein sequence ID" value="KAK4283505.1"/>
    <property type="molecule type" value="Genomic_DNA"/>
</dbReference>
<comment type="caution">
    <text evidence="2">The sequence shown here is derived from an EMBL/GenBank/DDBJ whole genome shotgun (WGS) entry which is preliminary data.</text>
</comment>
<proteinExistence type="predicted"/>
<dbReference type="AlphaFoldDB" id="A0AAE1TH63"/>
<feature type="compositionally biased region" description="Polar residues" evidence="1">
    <location>
        <begin position="445"/>
        <end position="483"/>
    </location>
</feature>
<feature type="compositionally biased region" description="Basic and acidic residues" evidence="1">
    <location>
        <begin position="373"/>
        <end position="401"/>
    </location>
</feature>
<evidence type="ECO:0000256" key="1">
    <source>
        <dbReference type="SAM" id="MobiDB-lite"/>
    </source>
</evidence>
<feature type="region of interest" description="Disordered" evidence="1">
    <location>
        <begin position="346"/>
        <end position="514"/>
    </location>
</feature>
<feature type="compositionally biased region" description="Low complexity" evidence="1">
    <location>
        <begin position="347"/>
        <end position="372"/>
    </location>
</feature>
<feature type="compositionally biased region" description="Polar residues" evidence="1">
    <location>
        <begin position="496"/>
        <end position="514"/>
    </location>
</feature>
<dbReference type="InterPro" id="IPR044216">
    <property type="entry name" value="WDL7"/>
</dbReference>
<dbReference type="PANTHER" id="PTHR47067:SF16">
    <property type="entry name" value="TPX2 (TARGETING PROTEIN FOR XKLP2) PROTEIN FAMILY"/>
    <property type="match status" value="1"/>
</dbReference>
<organism evidence="2 3">
    <name type="scientific">Acacia crassicarpa</name>
    <name type="common">northern wattle</name>
    <dbReference type="NCBI Taxonomy" id="499986"/>
    <lineage>
        <taxon>Eukaryota</taxon>
        <taxon>Viridiplantae</taxon>
        <taxon>Streptophyta</taxon>
        <taxon>Embryophyta</taxon>
        <taxon>Tracheophyta</taxon>
        <taxon>Spermatophyta</taxon>
        <taxon>Magnoliopsida</taxon>
        <taxon>eudicotyledons</taxon>
        <taxon>Gunneridae</taxon>
        <taxon>Pentapetalae</taxon>
        <taxon>rosids</taxon>
        <taxon>fabids</taxon>
        <taxon>Fabales</taxon>
        <taxon>Fabaceae</taxon>
        <taxon>Caesalpinioideae</taxon>
        <taxon>mimosoid clade</taxon>
        <taxon>Acacieae</taxon>
        <taxon>Acacia</taxon>
    </lineage>
</organism>
<keyword evidence="3" id="KW-1185">Reference proteome</keyword>
<reference evidence="2" key="1">
    <citation type="submission" date="2023-10" db="EMBL/GenBank/DDBJ databases">
        <title>Chromosome-level genome of the transformable northern wattle, Acacia crassicarpa.</title>
        <authorList>
            <person name="Massaro I."/>
            <person name="Sinha N.R."/>
            <person name="Poethig S."/>
            <person name="Leichty A.R."/>
        </authorList>
    </citation>
    <scope>NUCLEOTIDE SEQUENCE</scope>
    <source>
        <strain evidence="2">Acra3RX</strain>
        <tissue evidence="2">Leaf</tissue>
    </source>
</reference>
<dbReference type="Proteomes" id="UP001293593">
    <property type="component" value="Unassembled WGS sequence"/>
</dbReference>
<feature type="compositionally biased region" description="Basic and acidic residues" evidence="1">
    <location>
        <begin position="191"/>
        <end position="206"/>
    </location>
</feature>
<sequence>MGESTCLLRSFSNPTDISTCMAEKVDPMRLLGESISFGRYMSEGLDWEKWSVFSHKRYVEEAEKFSKPGSVAEKKAYFEAHYKKKASQKAAASVQEADGSLNSSIQMNSKENINVTVIEQHEKYGVSYADTDEDKLDIQQCEVEISKVVLPKDMPQPLVDNPKVKNSVMVGNSYQFDNVEKVAEPKVEKLRDRGNPGQVKAREVKSSPKSSTKAIVSKPLYSPVERKAAVQPRSRISSVPNSKRTVRGSAEKKRLSTRSLHMSINLPSCAGETSKTASVLQQKRMRKINLNSPNVSRDQPVASRTSVRAIRDLFNRASMNPQSEGRRTERLLNKSVCKGVSASAELSSPSVVCPKSPSSRRPQTTTTSSPFRFRTEGRVAKRKEFFQRMDETKSKEVERMQLQRKSKEKTDHDHKKLQQWTGFKPKQKEDKNGGLHLPSNEMKKTSLTQPQSLKSGSNAASSTSYGKNSRNSWRPPTSISTPKRVTEKMNQKWRGSITSLSKVRQENAPPNVQP</sequence>
<accession>A0AAE1TH63</accession>